<reference evidence="1" key="2">
    <citation type="journal article" date="2015" name="Genome Biol.">
        <title>Comparative genomics of Steinernema reveals deeply conserved gene regulatory networks.</title>
        <authorList>
            <person name="Dillman A.R."/>
            <person name="Macchietto M."/>
            <person name="Porter C.F."/>
            <person name="Rogers A."/>
            <person name="Williams B."/>
            <person name="Antoshechkin I."/>
            <person name="Lee M.M."/>
            <person name="Goodwin Z."/>
            <person name="Lu X."/>
            <person name="Lewis E.E."/>
            <person name="Goodrich-Blair H."/>
            <person name="Stock S.P."/>
            <person name="Adams B.J."/>
            <person name="Sternberg P.W."/>
            <person name="Mortazavi A."/>
        </authorList>
    </citation>
    <scope>NUCLEOTIDE SEQUENCE [LARGE SCALE GENOMIC DNA]</scope>
    <source>
        <strain evidence="1">ALL</strain>
    </source>
</reference>
<accession>A0A4U5NEG8</accession>
<dbReference type="EMBL" id="AZBU02000004">
    <property type="protein sequence ID" value="TKR81397.1"/>
    <property type="molecule type" value="Genomic_DNA"/>
</dbReference>
<protein>
    <submittedName>
        <fullName evidence="1">Uncharacterized protein</fullName>
    </submittedName>
</protein>
<reference evidence="1" key="3">
    <citation type="journal article" date="2019" name="G3 (Bethesda)">
        <title>Hybrid Assembly of the Genome of the Entomopathogenic Nematode Steinernema carpocapsae Identifies the X-Chromosome.</title>
        <authorList>
            <person name="Serra L."/>
            <person name="Macchietto M."/>
            <person name="Macias-Munoz A."/>
            <person name="McGill C.J."/>
            <person name="Rodriguez I.M."/>
            <person name="Rodriguez B."/>
            <person name="Murad R."/>
            <person name="Mortazavi A."/>
        </authorList>
    </citation>
    <scope>NUCLEOTIDE SEQUENCE</scope>
    <source>
        <strain evidence="1">ALL</strain>
    </source>
</reference>
<evidence type="ECO:0000313" key="1">
    <source>
        <dbReference type="EMBL" id="TKR81397.1"/>
    </source>
</evidence>
<dbReference type="AlphaFoldDB" id="A0A4U5NEG8"/>
<comment type="caution">
    <text evidence="1">The sequence shown here is derived from an EMBL/GenBank/DDBJ whole genome shotgun (WGS) entry which is preliminary data.</text>
</comment>
<organism evidence="1">
    <name type="scientific">Steinernema carpocapsae</name>
    <name type="common">Entomopathogenic nematode</name>
    <dbReference type="NCBI Taxonomy" id="34508"/>
    <lineage>
        <taxon>Eukaryota</taxon>
        <taxon>Metazoa</taxon>
        <taxon>Ecdysozoa</taxon>
        <taxon>Nematoda</taxon>
        <taxon>Chromadorea</taxon>
        <taxon>Rhabditida</taxon>
        <taxon>Tylenchina</taxon>
        <taxon>Panagrolaimomorpha</taxon>
        <taxon>Strongyloidoidea</taxon>
        <taxon>Steinernematidae</taxon>
        <taxon>Steinernema</taxon>
    </lineage>
</organism>
<sequence>MRRLALCRRRQQRLLTAYSGNRCIANGDYRFLRLVLLRFRRRRESTTDEKRAAADRLIYRSFVVRQSVAEGESAAAKRRRRRRLKLPPNVGFLATSSQWPPKDTTWTPRFSGSPDATMDTILRGRRSASRPTATIVATKSGGCSRRDTFARTPDACNHLVGVVEQR</sequence>
<gene>
    <name evidence="1" type="ORF">L596_015271</name>
</gene>
<reference evidence="1" key="1">
    <citation type="submission" date="2013-11" db="EMBL/GenBank/DDBJ databases">
        <authorList>
            <person name="Sternberg P."/>
            <person name="Dillman A."/>
            <person name="Macchietto M."/>
        </authorList>
    </citation>
    <scope>NUCLEOTIDE SEQUENCE</scope>
    <source>
        <strain evidence="1">ALL</strain>
    </source>
</reference>
<name>A0A4U5NEG8_STECR</name>
<proteinExistence type="predicted"/>